<comment type="subcellular location">
    <subcellularLocation>
        <location evidence="1 12">Cytoplasm</location>
    </subcellularLocation>
</comment>
<gene>
    <name evidence="12" type="primary">cysS</name>
    <name evidence="14" type="ORF">J2W95_000433</name>
</gene>
<keyword evidence="7 12" id="KW-0547">Nucleotide-binding</keyword>
<keyword evidence="15" id="KW-1185">Reference proteome</keyword>
<dbReference type="RefSeq" id="WP_310003461.1">
    <property type="nucleotide sequence ID" value="NZ_JAVDTX010000001.1"/>
</dbReference>
<name>A0ABU1RYC0_9FLAO</name>
<keyword evidence="11 12" id="KW-0030">Aminoacyl-tRNA synthetase</keyword>
<dbReference type="CDD" id="cd00672">
    <property type="entry name" value="CysRS_core"/>
    <property type="match status" value="1"/>
</dbReference>
<dbReference type="PRINTS" id="PR00983">
    <property type="entry name" value="TRNASYNTHCYS"/>
</dbReference>
<dbReference type="SUPFAM" id="SSF52374">
    <property type="entry name" value="Nucleotidylyl transferase"/>
    <property type="match status" value="1"/>
</dbReference>
<dbReference type="InterPro" id="IPR024909">
    <property type="entry name" value="Cys-tRNA/MSH_ligase"/>
</dbReference>
<sequence>MSLYKSQTLKIYNSLSGEKETFTPINEGNVGMYVCGPTVYSNVHLGNVRTFMSFDVIFRYLLHLDYKVRYVRNITDVGHIVDDVDEGEDKIAKKARLEQLEPMEVVQRYTVDFHDILNAFNFLPPSIEPTATGHIIEQIEIIKTIIDKGIGYEANGSVYFDVVKFNETNHYGILSGRNIEDMLANTRDLDGQSDKRNPQDFALWKKAEPQHIMRWPSPWSDGFPGWHLECTAMSTKYLGNHFDIHGGGMDLKFPHHECEIAQNEACTGHTPVNYWMHANMLTLNGKKMAKSTGNNILPGEILTGDNAFLSKAFSASVARFFMLQAHYRSILDFSDEAIIAAEKGYKRLMEAMESLKSISANATSSIDIAGWKQLCYDAMNDDFNSPILIAQLFEGVRFINLLKDEKETLNTADLKLFTVTMQAFVFDVLGLEEEKANGNTDKLEGVVNMLIGMRKQARDNKDFALSDQIRDQLIALGIQLKDGKEGTSFSIQ</sequence>
<evidence type="ECO:0000259" key="13">
    <source>
        <dbReference type="SMART" id="SM00840"/>
    </source>
</evidence>
<dbReference type="InterPro" id="IPR009080">
    <property type="entry name" value="tRNAsynth_Ia_anticodon-bd"/>
</dbReference>
<dbReference type="HAMAP" id="MF_00041">
    <property type="entry name" value="Cys_tRNA_synth"/>
    <property type="match status" value="1"/>
</dbReference>
<feature type="binding site" evidence="12">
    <location>
        <position position="255"/>
    </location>
    <ligand>
        <name>Zn(2+)</name>
        <dbReference type="ChEBI" id="CHEBI:29105"/>
    </ligand>
</feature>
<evidence type="ECO:0000256" key="5">
    <source>
        <dbReference type="ARBA" id="ARBA00022598"/>
    </source>
</evidence>
<dbReference type="PANTHER" id="PTHR10890">
    <property type="entry name" value="CYSTEINYL-TRNA SYNTHETASE"/>
    <property type="match status" value="1"/>
</dbReference>
<evidence type="ECO:0000256" key="10">
    <source>
        <dbReference type="ARBA" id="ARBA00022917"/>
    </source>
</evidence>
<dbReference type="GO" id="GO:0004817">
    <property type="term" value="F:cysteine-tRNA ligase activity"/>
    <property type="evidence" value="ECO:0007669"/>
    <property type="project" value="UniProtKB-EC"/>
</dbReference>
<feature type="short sequence motif" description="'KMSKS' region" evidence="12">
    <location>
        <begin position="287"/>
        <end position="291"/>
    </location>
</feature>
<evidence type="ECO:0000256" key="12">
    <source>
        <dbReference type="HAMAP-Rule" id="MF_00041"/>
    </source>
</evidence>
<keyword evidence="10 12" id="KW-0648">Protein biosynthesis</keyword>
<organism evidence="14 15">
    <name type="scientific">Flavobacterium granuli</name>
    <dbReference type="NCBI Taxonomy" id="280093"/>
    <lineage>
        <taxon>Bacteria</taxon>
        <taxon>Pseudomonadati</taxon>
        <taxon>Bacteroidota</taxon>
        <taxon>Flavobacteriia</taxon>
        <taxon>Flavobacteriales</taxon>
        <taxon>Flavobacteriaceae</taxon>
        <taxon>Flavobacterium</taxon>
    </lineage>
</organism>
<dbReference type="Gene3D" id="3.40.50.620">
    <property type="entry name" value="HUPs"/>
    <property type="match status" value="1"/>
</dbReference>
<dbReference type="Gene3D" id="1.20.120.1910">
    <property type="entry name" value="Cysteine-tRNA ligase, C-terminal anti-codon recognition domain"/>
    <property type="match status" value="1"/>
</dbReference>
<comment type="caution">
    <text evidence="14">The sequence shown here is derived from an EMBL/GenBank/DDBJ whole genome shotgun (WGS) entry which is preliminary data.</text>
</comment>
<feature type="binding site" evidence="12">
    <location>
        <position position="259"/>
    </location>
    <ligand>
        <name>Zn(2+)</name>
        <dbReference type="ChEBI" id="CHEBI:29105"/>
    </ligand>
</feature>
<accession>A0ABU1RYC0</accession>
<evidence type="ECO:0000256" key="7">
    <source>
        <dbReference type="ARBA" id="ARBA00022741"/>
    </source>
</evidence>
<keyword evidence="8 12" id="KW-0862">Zinc</keyword>
<dbReference type="Proteomes" id="UP001261871">
    <property type="component" value="Unassembled WGS sequence"/>
</dbReference>
<dbReference type="SMART" id="SM00840">
    <property type="entry name" value="DALR_2"/>
    <property type="match status" value="1"/>
</dbReference>
<proteinExistence type="inferred from homology"/>
<keyword evidence="9 12" id="KW-0067">ATP-binding</keyword>
<dbReference type="InterPro" id="IPR015273">
    <property type="entry name" value="Cys-tRNA-synt_Ia_DALR"/>
</dbReference>
<evidence type="ECO:0000313" key="15">
    <source>
        <dbReference type="Proteomes" id="UP001261871"/>
    </source>
</evidence>
<dbReference type="NCBIfam" id="TIGR00435">
    <property type="entry name" value="cysS"/>
    <property type="match status" value="1"/>
</dbReference>
<keyword evidence="4 12" id="KW-0963">Cytoplasm</keyword>
<evidence type="ECO:0000256" key="9">
    <source>
        <dbReference type="ARBA" id="ARBA00022840"/>
    </source>
</evidence>
<feature type="domain" description="Cysteinyl-tRNA synthetase class Ia DALR" evidence="13">
    <location>
        <begin position="374"/>
        <end position="440"/>
    </location>
</feature>
<dbReference type="InterPro" id="IPR032678">
    <property type="entry name" value="tRNA-synt_1_cat_dom"/>
</dbReference>
<evidence type="ECO:0000256" key="6">
    <source>
        <dbReference type="ARBA" id="ARBA00022723"/>
    </source>
</evidence>
<reference evidence="14 15" key="1">
    <citation type="submission" date="2023-07" db="EMBL/GenBank/DDBJ databases">
        <title>Sorghum-associated microbial communities from plants grown in Nebraska, USA.</title>
        <authorList>
            <person name="Schachtman D."/>
        </authorList>
    </citation>
    <scope>NUCLEOTIDE SEQUENCE [LARGE SCALE GENOMIC DNA]</scope>
    <source>
        <strain evidence="14 15">BE124</strain>
    </source>
</reference>
<protein>
    <recommendedName>
        <fullName evidence="12">Cysteine--tRNA ligase</fullName>
        <ecNumber evidence="12">6.1.1.16</ecNumber>
    </recommendedName>
    <alternativeName>
        <fullName evidence="12">Cysteinyl-tRNA synthetase</fullName>
        <shortName evidence="12">CysRS</shortName>
    </alternativeName>
</protein>
<dbReference type="EMBL" id="JAVDTX010000001">
    <property type="protein sequence ID" value="MDR6843753.1"/>
    <property type="molecule type" value="Genomic_DNA"/>
</dbReference>
<keyword evidence="6 12" id="KW-0479">Metal-binding</keyword>
<comment type="cofactor">
    <cofactor evidence="12">
        <name>Zn(2+)</name>
        <dbReference type="ChEBI" id="CHEBI:29105"/>
    </cofactor>
    <text evidence="12">Binds 1 zinc ion per subunit.</text>
</comment>
<comment type="catalytic activity">
    <reaction evidence="12">
        <text>tRNA(Cys) + L-cysteine + ATP = L-cysteinyl-tRNA(Cys) + AMP + diphosphate</text>
        <dbReference type="Rhea" id="RHEA:17773"/>
        <dbReference type="Rhea" id="RHEA-COMP:9661"/>
        <dbReference type="Rhea" id="RHEA-COMP:9679"/>
        <dbReference type="ChEBI" id="CHEBI:30616"/>
        <dbReference type="ChEBI" id="CHEBI:33019"/>
        <dbReference type="ChEBI" id="CHEBI:35235"/>
        <dbReference type="ChEBI" id="CHEBI:78442"/>
        <dbReference type="ChEBI" id="CHEBI:78517"/>
        <dbReference type="ChEBI" id="CHEBI:456215"/>
        <dbReference type="EC" id="6.1.1.16"/>
    </reaction>
</comment>
<dbReference type="InterPro" id="IPR014729">
    <property type="entry name" value="Rossmann-like_a/b/a_fold"/>
</dbReference>
<dbReference type="PANTHER" id="PTHR10890:SF3">
    <property type="entry name" value="CYSTEINE--TRNA LIGASE, CYTOPLASMIC"/>
    <property type="match status" value="1"/>
</dbReference>
<evidence type="ECO:0000256" key="1">
    <source>
        <dbReference type="ARBA" id="ARBA00004496"/>
    </source>
</evidence>
<feature type="binding site" evidence="12">
    <location>
        <position position="290"/>
    </location>
    <ligand>
        <name>ATP</name>
        <dbReference type="ChEBI" id="CHEBI:30616"/>
    </ligand>
</feature>
<feature type="short sequence motif" description="'HIGH' region" evidence="12">
    <location>
        <begin position="37"/>
        <end position="47"/>
    </location>
</feature>
<dbReference type="Pfam" id="PF01406">
    <property type="entry name" value="tRNA-synt_1e"/>
    <property type="match status" value="1"/>
</dbReference>
<dbReference type="Pfam" id="PF09190">
    <property type="entry name" value="DALR_2"/>
    <property type="match status" value="1"/>
</dbReference>
<dbReference type="SUPFAM" id="SSF47323">
    <property type="entry name" value="Anticodon-binding domain of a subclass of class I aminoacyl-tRNA synthetases"/>
    <property type="match status" value="1"/>
</dbReference>
<evidence type="ECO:0000256" key="4">
    <source>
        <dbReference type="ARBA" id="ARBA00022490"/>
    </source>
</evidence>
<evidence type="ECO:0000256" key="11">
    <source>
        <dbReference type="ARBA" id="ARBA00023146"/>
    </source>
</evidence>
<evidence type="ECO:0000256" key="2">
    <source>
        <dbReference type="ARBA" id="ARBA00005594"/>
    </source>
</evidence>
<comment type="similarity">
    <text evidence="2 12">Belongs to the class-I aminoacyl-tRNA synthetase family.</text>
</comment>
<evidence type="ECO:0000256" key="3">
    <source>
        <dbReference type="ARBA" id="ARBA00011245"/>
    </source>
</evidence>
<evidence type="ECO:0000313" key="14">
    <source>
        <dbReference type="EMBL" id="MDR6843753.1"/>
    </source>
</evidence>
<evidence type="ECO:0000256" key="8">
    <source>
        <dbReference type="ARBA" id="ARBA00022833"/>
    </source>
</evidence>
<feature type="binding site" evidence="12">
    <location>
        <position position="230"/>
    </location>
    <ligand>
        <name>Zn(2+)</name>
        <dbReference type="ChEBI" id="CHEBI:29105"/>
    </ligand>
</feature>
<feature type="binding site" evidence="12">
    <location>
        <position position="35"/>
    </location>
    <ligand>
        <name>Zn(2+)</name>
        <dbReference type="ChEBI" id="CHEBI:29105"/>
    </ligand>
</feature>
<dbReference type="InterPro" id="IPR015803">
    <property type="entry name" value="Cys-tRNA-ligase"/>
</dbReference>
<dbReference type="EC" id="6.1.1.16" evidence="12"/>
<keyword evidence="5 12" id="KW-0436">Ligase</keyword>
<comment type="subunit">
    <text evidence="3 12">Monomer.</text>
</comment>